<dbReference type="PRINTS" id="PR00069">
    <property type="entry name" value="ALDKETRDTASE"/>
</dbReference>
<protein>
    <submittedName>
        <fullName evidence="9">NADP-dependent D-sorbitol-6-phosphate dehydrogenase (Aldose-6-phosphate reductase [NADPH] ) (NADP-S6PDH)</fullName>
    </submittedName>
</protein>
<evidence type="ECO:0000313" key="9">
    <source>
        <dbReference type="EMBL" id="CAL4762429.1"/>
    </source>
</evidence>
<sequence>MFTVWQHFRPESKLLVDAMAGYGALGAPAALAAGSAYKLSSGYEMPMLGYGTFRSEPGVVKGAVLEAIKAGYRHLDLAHVYGNEKEVGQALKEAFESKIVTRGDLFLVGKLWNSDHDVDIVPQAYQKSCDDLGVEYLDLYLIHFPVAVNHTGLDNPNFGPGAQLGTTPLIDTWRAMEKLVDEKKVRSIGVSNFPLMLLHDFWLQARVKPAVNQIEVHPFYVRNSLVNYCLSRNIAVTAHTPLGGGQANTTQFSAAAAPMDSPEIKSIAEAKGKSCAQVILRWLLQRKIQVIPKSTSPGRMAANADLFDFQLSQEEMDQISALDRYQSAKTNPNPMSHFLTGPDSFEKGGWAKSLVKSKIQPLGDPRSEETRASSDGPLGSFVHFEAEHQNLMKKDVMMTSMSDWYSSRDLARVGKLQNVTISSGTTVQIFSAVPVFGDESYIALLVEQGGDAWRGKPRDWWPDLDAFVMFCAGPDGHRTQVEPRGHSWMCPWPREEWRTKRFHVVLEDKDGKKLGTVVAEHEPELLGQYATMACVRDIFYMPTPRNHVQGGPFSGPFKQWIEWMEWSSMHGLEHFLIYTFEGTDLATKDLMTPYLDAGIASRVHFQFYHRSNLVRFGRLMNDCIYRAKNHAKWLATSVDVDEYMVFPGRVKYFNWDHILKEQGVSEDKVASLELARVRFARARPETYEISSDHRVPSLDERPKQVINVENVYRTSIHWLTCSKNGTDMIHVDSKLAIINHYRIPEQMRTGDYYHFNFQDPYATMKDEGLSKEMPLLETALAKRFNIQTADVKDFLKNLAQRHPPATDIAAAHHL</sequence>
<keyword evidence="10" id="KW-1185">Reference proteome</keyword>
<dbReference type="PROSITE" id="PS00062">
    <property type="entry name" value="ALDOKETO_REDUCTASE_2"/>
    <property type="match status" value="1"/>
</dbReference>
<dbReference type="InterPro" id="IPR023210">
    <property type="entry name" value="NADP_OxRdtase_dom"/>
</dbReference>
<comment type="subcellular location">
    <subcellularLocation>
        <location evidence="1">Membrane</location>
    </subcellularLocation>
</comment>
<gene>
    <name evidence="8" type="ORF">C1SCF055_LOCUS3477</name>
</gene>
<dbReference type="Pfam" id="PF00248">
    <property type="entry name" value="Aldo_ket_red"/>
    <property type="match status" value="1"/>
</dbReference>
<dbReference type="PANTHER" id="PTHR11732">
    <property type="entry name" value="ALDO/KETO REDUCTASE"/>
    <property type="match status" value="1"/>
</dbReference>
<name>A0A9P1BKQ1_9DINO</name>
<evidence type="ECO:0000313" key="10">
    <source>
        <dbReference type="Proteomes" id="UP001152797"/>
    </source>
</evidence>
<keyword evidence="4" id="KW-0808">Transferase</keyword>
<evidence type="ECO:0000313" key="8">
    <source>
        <dbReference type="EMBL" id="CAI3975117.1"/>
    </source>
</evidence>
<evidence type="ECO:0000256" key="5">
    <source>
        <dbReference type="ARBA" id="ARBA00023002"/>
    </source>
</evidence>
<dbReference type="PROSITE" id="PS00063">
    <property type="entry name" value="ALDOKETO_REDUCTASE_3"/>
    <property type="match status" value="1"/>
</dbReference>
<keyword evidence="6" id="KW-0472">Membrane</keyword>
<dbReference type="InterPro" id="IPR018170">
    <property type="entry name" value="Aldo/ket_reductase_CS"/>
</dbReference>
<evidence type="ECO:0000256" key="6">
    <source>
        <dbReference type="ARBA" id="ARBA00023136"/>
    </source>
</evidence>
<dbReference type="InterPro" id="IPR036812">
    <property type="entry name" value="NAD(P)_OxRdtase_dom_sf"/>
</dbReference>
<evidence type="ECO:0000259" key="7">
    <source>
        <dbReference type="Pfam" id="PF00248"/>
    </source>
</evidence>
<keyword evidence="5" id="KW-0560">Oxidoreductase</keyword>
<comment type="similarity">
    <text evidence="2">Belongs to the glycosyltransferase 92 family.</text>
</comment>
<reference evidence="9 10" key="2">
    <citation type="submission" date="2024-05" db="EMBL/GenBank/DDBJ databases">
        <authorList>
            <person name="Chen Y."/>
            <person name="Shah S."/>
            <person name="Dougan E. K."/>
            <person name="Thang M."/>
            <person name="Chan C."/>
        </authorList>
    </citation>
    <scope>NUCLEOTIDE SEQUENCE [LARGE SCALE GENOMIC DNA]</scope>
</reference>
<reference evidence="8" key="1">
    <citation type="submission" date="2022-10" db="EMBL/GenBank/DDBJ databases">
        <authorList>
            <person name="Chen Y."/>
            <person name="Dougan E. K."/>
            <person name="Chan C."/>
            <person name="Rhodes N."/>
            <person name="Thang M."/>
        </authorList>
    </citation>
    <scope>NUCLEOTIDE SEQUENCE</scope>
</reference>
<dbReference type="EMBL" id="CAMXCT010000181">
    <property type="protein sequence ID" value="CAI3975117.1"/>
    <property type="molecule type" value="Genomic_DNA"/>
</dbReference>
<dbReference type="InterPro" id="IPR008166">
    <property type="entry name" value="Glyco_transf_92"/>
</dbReference>
<dbReference type="OrthoDB" id="416253at2759"/>
<keyword evidence="3" id="KW-0328">Glycosyltransferase</keyword>
<dbReference type="GO" id="GO:0016020">
    <property type="term" value="C:membrane"/>
    <property type="evidence" value="ECO:0007669"/>
    <property type="project" value="UniProtKB-SubCell"/>
</dbReference>
<dbReference type="FunFam" id="3.20.20.100:FF:000002">
    <property type="entry name" value="2,5-diketo-D-gluconic acid reductase A"/>
    <property type="match status" value="1"/>
</dbReference>
<dbReference type="GO" id="GO:0016757">
    <property type="term" value="F:glycosyltransferase activity"/>
    <property type="evidence" value="ECO:0007669"/>
    <property type="project" value="UniProtKB-KW"/>
</dbReference>
<evidence type="ECO:0000256" key="1">
    <source>
        <dbReference type="ARBA" id="ARBA00004370"/>
    </source>
</evidence>
<dbReference type="Pfam" id="PF01697">
    <property type="entry name" value="Glyco_transf_92"/>
    <property type="match status" value="1"/>
</dbReference>
<dbReference type="Gene3D" id="3.20.20.100">
    <property type="entry name" value="NADP-dependent oxidoreductase domain"/>
    <property type="match status" value="1"/>
</dbReference>
<dbReference type="Proteomes" id="UP001152797">
    <property type="component" value="Unassembled WGS sequence"/>
</dbReference>
<evidence type="ECO:0000256" key="2">
    <source>
        <dbReference type="ARBA" id="ARBA00007647"/>
    </source>
</evidence>
<feature type="domain" description="NADP-dependent oxidoreductase" evidence="7">
    <location>
        <begin position="61"/>
        <end position="323"/>
    </location>
</feature>
<evidence type="ECO:0000256" key="4">
    <source>
        <dbReference type="ARBA" id="ARBA00022679"/>
    </source>
</evidence>
<comment type="caution">
    <text evidence="8">The sequence shown here is derived from an EMBL/GenBank/DDBJ whole genome shotgun (WGS) entry which is preliminary data.</text>
</comment>
<dbReference type="AlphaFoldDB" id="A0A9P1BKQ1"/>
<dbReference type="PROSITE" id="PS00798">
    <property type="entry name" value="ALDOKETO_REDUCTASE_1"/>
    <property type="match status" value="1"/>
</dbReference>
<dbReference type="InterPro" id="IPR020471">
    <property type="entry name" value="AKR"/>
</dbReference>
<organism evidence="8">
    <name type="scientific">Cladocopium goreaui</name>
    <dbReference type="NCBI Taxonomy" id="2562237"/>
    <lineage>
        <taxon>Eukaryota</taxon>
        <taxon>Sar</taxon>
        <taxon>Alveolata</taxon>
        <taxon>Dinophyceae</taxon>
        <taxon>Suessiales</taxon>
        <taxon>Symbiodiniaceae</taxon>
        <taxon>Cladocopium</taxon>
    </lineage>
</organism>
<dbReference type="EMBL" id="CAMXCT020000181">
    <property type="protein sequence ID" value="CAL1128492.1"/>
    <property type="molecule type" value="Genomic_DNA"/>
</dbReference>
<evidence type="ECO:0000256" key="3">
    <source>
        <dbReference type="ARBA" id="ARBA00022676"/>
    </source>
</evidence>
<accession>A0A9P1BKQ1</accession>
<dbReference type="GO" id="GO:0016616">
    <property type="term" value="F:oxidoreductase activity, acting on the CH-OH group of donors, NAD or NADP as acceptor"/>
    <property type="evidence" value="ECO:0007669"/>
    <property type="project" value="UniProtKB-ARBA"/>
</dbReference>
<proteinExistence type="inferred from homology"/>
<dbReference type="SUPFAM" id="SSF51430">
    <property type="entry name" value="NAD(P)-linked oxidoreductase"/>
    <property type="match status" value="1"/>
</dbReference>
<dbReference type="EMBL" id="CAMXCT030000181">
    <property type="protein sequence ID" value="CAL4762429.1"/>
    <property type="molecule type" value="Genomic_DNA"/>
</dbReference>